<dbReference type="AlphaFoldDB" id="A0AAN8PYC0"/>
<evidence type="ECO:0000256" key="11">
    <source>
        <dbReference type="RuleBase" id="RU000679"/>
    </source>
</evidence>
<feature type="region of interest" description="Disordered" evidence="12">
    <location>
        <begin position="182"/>
        <end position="208"/>
    </location>
</feature>
<organism evidence="14 15">
    <name type="scientific">Patella caerulea</name>
    <name type="common">Rayed Mediterranean limpet</name>
    <dbReference type="NCBI Taxonomy" id="87958"/>
    <lineage>
        <taxon>Eukaryota</taxon>
        <taxon>Metazoa</taxon>
        <taxon>Spiralia</taxon>
        <taxon>Lophotrochozoa</taxon>
        <taxon>Mollusca</taxon>
        <taxon>Gastropoda</taxon>
        <taxon>Patellogastropoda</taxon>
        <taxon>Patelloidea</taxon>
        <taxon>Patellidae</taxon>
        <taxon>Patella</taxon>
    </lineage>
</organism>
<keyword evidence="3 11" id="KW-0894">Sodium channel</keyword>
<comment type="caution">
    <text evidence="14">The sequence shown here is derived from an EMBL/GenBank/DDBJ whole genome shotgun (WGS) entry which is preliminary data.</text>
</comment>
<keyword evidence="6" id="KW-0915">Sodium</keyword>
<gene>
    <name evidence="14" type="ORF">SNE40_011713</name>
</gene>
<keyword evidence="15" id="KW-1185">Reference proteome</keyword>
<evidence type="ECO:0000256" key="10">
    <source>
        <dbReference type="ARBA" id="ARBA00023303"/>
    </source>
</evidence>
<dbReference type="EMBL" id="JAZGQO010000008">
    <property type="protein sequence ID" value="KAK6179325.1"/>
    <property type="molecule type" value="Genomic_DNA"/>
</dbReference>
<sequence length="594" mass="67294">MVTPTMEKSNTTAWPKLHGPENIRLREQLGSFCKDTSFTAIVNIYRATNVFKRLAWLLTFLFCLGWLSFQCYQLLDRYFKYPSDVKIEINSVTELDFPSVTVCNMNPVRSSALVSPPFNQMLNYRKEQFSEDNSLYEAARHMFSQTMEKISEPGPNSGSSPDSSWGPEDLINILSSPSIQWIDDDNKSTDNQQMNTTTTTVSTTSSQPDFEDYIRTGFNQWDILDESNVNGFYNTTDSEFDASFKYAYLSAKVNKSLAISVGHSLKTFMISCKYGGYQCSPHNFTTFHNHKYGNCFTFNHPDKGESLKAKFPGPLFGLSLELYLEQNEYIPALSPEAGVKVVVHPRNTMPFPVDEGISVSPGYATSIGLNAVEMIRLEPPHSDCATKGLIDDLYMKNLNTNYSKLSCMNSCYQMLIIEECNCSDPTLYVENRNNVCNMTNHNIASCAQNIKTSRQADYEACDTKCPQACYEQRFEKSISMAAWPSSSYEGQLKSRVETSSSNFRGYTKLDSTEFVKLRVYFQELVFKRIENKKSYESMNLISDIGGQLGLWLGLSAITIGELCSFLLLVCRGVYRQMLPRRTTPIEKVKLDNVS</sequence>
<evidence type="ECO:0000256" key="5">
    <source>
        <dbReference type="ARBA" id="ARBA00022989"/>
    </source>
</evidence>
<evidence type="ECO:0000313" key="15">
    <source>
        <dbReference type="Proteomes" id="UP001347796"/>
    </source>
</evidence>
<evidence type="ECO:0000256" key="2">
    <source>
        <dbReference type="ARBA" id="ARBA00022448"/>
    </source>
</evidence>
<dbReference type="GO" id="GO:0015280">
    <property type="term" value="F:ligand-gated sodium channel activity"/>
    <property type="evidence" value="ECO:0007669"/>
    <property type="project" value="TreeGrafter"/>
</dbReference>
<keyword evidence="8 13" id="KW-0472">Membrane</keyword>
<evidence type="ECO:0000256" key="4">
    <source>
        <dbReference type="ARBA" id="ARBA00022692"/>
    </source>
</evidence>
<comment type="subcellular location">
    <subcellularLocation>
        <location evidence="1">Membrane</location>
        <topology evidence="1">Multi-pass membrane protein</topology>
    </subcellularLocation>
</comment>
<protein>
    <submittedName>
        <fullName evidence="14">Uncharacterized protein</fullName>
    </submittedName>
</protein>
<feature type="compositionally biased region" description="Low complexity" evidence="12">
    <location>
        <begin position="196"/>
        <end position="206"/>
    </location>
</feature>
<comment type="similarity">
    <text evidence="11">Belongs to the amiloride-sensitive sodium channel (TC 1.A.6) family.</text>
</comment>
<accession>A0AAN8PYC0</accession>
<dbReference type="PRINTS" id="PR01078">
    <property type="entry name" value="AMINACHANNEL"/>
</dbReference>
<dbReference type="Gene3D" id="2.60.470.10">
    <property type="entry name" value="Acid-sensing ion channels like domains"/>
    <property type="match status" value="1"/>
</dbReference>
<keyword evidence="9 11" id="KW-0739">Sodium transport</keyword>
<dbReference type="PANTHER" id="PTHR11690:SF248">
    <property type="entry name" value="PICKPOCKET 17, ISOFORM A"/>
    <property type="match status" value="1"/>
</dbReference>
<keyword evidence="4 11" id="KW-0812">Transmembrane</keyword>
<evidence type="ECO:0000256" key="7">
    <source>
        <dbReference type="ARBA" id="ARBA00023065"/>
    </source>
</evidence>
<feature type="transmembrane region" description="Helical" evidence="13">
    <location>
        <begin position="54"/>
        <end position="75"/>
    </location>
</feature>
<dbReference type="Proteomes" id="UP001347796">
    <property type="component" value="Unassembled WGS sequence"/>
</dbReference>
<evidence type="ECO:0000256" key="1">
    <source>
        <dbReference type="ARBA" id="ARBA00004141"/>
    </source>
</evidence>
<evidence type="ECO:0000256" key="6">
    <source>
        <dbReference type="ARBA" id="ARBA00023053"/>
    </source>
</evidence>
<keyword evidence="7 11" id="KW-0406">Ion transport</keyword>
<name>A0AAN8PYC0_PATCE</name>
<evidence type="ECO:0000256" key="12">
    <source>
        <dbReference type="SAM" id="MobiDB-lite"/>
    </source>
</evidence>
<evidence type="ECO:0000256" key="3">
    <source>
        <dbReference type="ARBA" id="ARBA00022461"/>
    </source>
</evidence>
<evidence type="ECO:0000313" key="14">
    <source>
        <dbReference type="EMBL" id="KAK6179325.1"/>
    </source>
</evidence>
<evidence type="ECO:0000256" key="8">
    <source>
        <dbReference type="ARBA" id="ARBA00023136"/>
    </source>
</evidence>
<keyword evidence="10 11" id="KW-0407">Ion channel</keyword>
<dbReference type="InterPro" id="IPR001873">
    <property type="entry name" value="ENaC"/>
</dbReference>
<keyword evidence="5 13" id="KW-1133">Transmembrane helix</keyword>
<proteinExistence type="inferred from homology"/>
<keyword evidence="2 11" id="KW-0813">Transport</keyword>
<dbReference type="GO" id="GO:0005886">
    <property type="term" value="C:plasma membrane"/>
    <property type="evidence" value="ECO:0007669"/>
    <property type="project" value="TreeGrafter"/>
</dbReference>
<evidence type="ECO:0000256" key="9">
    <source>
        <dbReference type="ARBA" id="ARBA00023201"/>
    </source>
</evidence>
<reference evidence="14 15" key="1">
    <citation type="submission" date="2024-01" db="EMBL/GenBank/DDBJ databases">
        <title>The genome of the rayed Mediterranean limpet Patella caerulea (Linnaeus, 1758).</title>
        <authorList>
            <person name="Anh-Thu Weber A."/>
            <person name="Halstead-Nussloch G."/>
        </authorList>
    </citation>
    <scope>NUCLEOTIDE SEQUENCE [LARGE SCALE GENOMIC DNA]</scope>
    <source>
        <strain evidence="14">AATW-2023a</strain>
        <tissue evidence="14">Whole specimen</tissue>
    </source>
</reference>
<evidence type="ECO:0000256" key="13">
    <source>
        <dbReference type="SAM" id="Phobius"/>
    </source>
</evidence>
<feature type="transmembrane region" description="Helical" evidence="13">
    <location>
        <begin position="548"/>
        <end position="570"/>
    </location>
</feature>
<dbReference type="Gene3D" id="1.10.287.770">
    <property type="entry name" value="YojJ-like"/>
    <property type="match status" value="1"/>
</dbReference>
<dbReference type="Pfam" id="PF00858">
    <property type="entry name" value="ASC"/>
    <property type="match status" value="1"/>
</dbReference>
<dbReference type="PANTHER" id="PTHR11690">
    <property type="entry name" value="AMILORIDE-SENSITIVE SODIUM CHANNEL-RELATED"/>
    <property type="match status" value="1"/>
</dbReference>